<accession>A0AAD9J8J6</accession>
<comment type="caution">
    <text evidence="3">The sequence shown here is derived from an EMBL/GenBank/DDBJ whole genome shotgun (WGS) entry which is preliminary data.</text>
</comment>
<dbReference type="Gene3D" id="2.30.29.30">
    <property type="entry name" value="Pleckstrin-homology domain (PH domain)/Phosphotyrosine-binding domain (PTB)"/>
    <property type="match status" value="2"/>
</dbReference>
<feature type="compositionally biased region" description="Polar residues" evidence="1">
    <location>
        <begin position="462"/>
        <end position="478"/>
    </location>
</feature>
<evidence type="ECO:0000313" key="3">
    <source>
        <dbReference type="EMBL" id="KAK2147966.1"/>
    </source>
</evidence>
<dbReference type="InterPro" id="IPR050996">
    <property type="entry name" value="Docking_Protein_DOK"/>
</dbReference>
<reference evidence="3" key="1">
    <citation type="journal article" date="2023" name="Mol. Biol. Evol.">
        <title>Third-Generation Sequencing Reveals the Adaptive Role of the Epigenome in Three Deep-Sea Polychaetes.</title>
        <authorList>
            <person name="Perez M."/>
            <person name="Aroh O."/>
            <person name="Sun Y."/>
            <person name="Lan Y."/>
            <person name="Juniper S.K."/>
            <person name="Young C.R."/>
            <person name="Angers B."/>
            <person name="Qian P.Y."/>
        </authorList>
    </citation>
    <scope>NUCLEOTIDE SEQUENCE</scope>
    <source>
        <strain evidence="3">P08H-3</strain>
    </source>
</reference>
<gene>
    <name evidence="3" type="ORF">LSH36_526g01006</name>
</gene>
<feature type="domain" description="IRS-type PTB" evidence="2">
    <location>
        <begin position="315"/>
        <end position="395"/>
    </location>
</feature>
<dbReference type="GO" id="GO:0007169">
    <property type="term" value="P:cell surface receptor protein tyrosine kinase signaling pathway"/>
    <property type="evidence" value="ECO:0007669"/>
    <property type="project" value="TreeGrafter"/>
</dbReference>
<keyword evidence="4" id="KW-1185">Reference proteome</keyword>
<dbReference type="PANTHER" id="PTHR21258:SF56">
    <property type="entry name" value="IRS-TYPE PTB DOMAIN-CONTAINING PROTEIN"/>
    <property type="match status" value="1"/>
</dbReference>
<dbReference type="Proteomes" id="UP001208570">
    <property type="component" value="Unassembled WGS sequence"/>
</dbReference>
<feature type="compositionally biased region" description="Basic and acidic residues" evidence="1">
    <location>
        <begin position="528"/>
        <end position="545"/>
    </location>
</feature>
<dbReference type="PANTHER" id="PTHR21258">
    <property type="entry name" value="DOCKING PROTEIN RELATED"/>
    <property type="match status" value="1"/>
</dbReference>
<proteinExistence type="predicted"/>
<organism evidence="3 4">
    <name type="scientific">Paralvinella palmiformis</name>
    <dbReference type="NCBI Taxonomy" id="53620"/>
    <lineage>
        <taxon>Eukaryota</taxon>
        <taxon>Metazoa</taxon>
        <taxon>Spiralia</taxon>
        <taxon>Lophotrochozoa</taxon>
        <taxon>Annelida</taxon>
        <taxon>Polychaeta</taxon>
        <taxon>Sedentaria</taxon>
        <taxon>Canalipalpata</taxon>
        <taxon>Terebellida</taxon>
        <taxon>Terebelliformia</taxon>
        <taxon>Alvinellidae</taxon>
        <taxon>Paralvinella</taxon>
    </lineage>
</organism>
<feature type="region of interest" description="Disordered" evidence="1">
    <location>
        <begin position="932"/>
        <end position="988"/>
    </location>
</feature>
<name>A0AAD9J8J6_9ANNE</name>
<dbReference type="AlphaFoldDB" id="A0AAD9J8J6"/>
<feature type="compositionally biased region" description="Polar residues" evidence="1">
    <location>
        <begin position="798"/>
        <end position="828"/>
    </location>
</feature>
<feature type="region of interest" description="Disordered" evidence="1">
    <location>
        <begin position="787"/>
        <end position="836"/>
    </location>
</feature>
<dbReference type="GO" id="GO:0005737">
    <property type="term" value="C:cytoplasm"/>
    <property type="evidence" value="ECO:0007669"/>
    <property type="project" value="TreeGrafter"/>
</dbReference>
<feature type="compositionally biased region" description="Low complexity" evidence="1">
    <location>
        <begin position="968"/>
        <end position="988"/>
    </location>
</feature>
<dbReference type="SMART" id="SM01244">
    <property type="entry name" value="IRS"/>
    <property type="match status" value="1"/>
</dbReference>
<feature type="region of interest" description="Disordered" evidence="1">
    <location>
        <begin position="462"/>
        <end position="565"/>
    </location>
</feature>
<dbReference type="CDD" id="cd00821">
    <property type="entry name" value="PH"/>
    <property type="match status" value="1"/>
</dbReference>
<feature type="compositionally biased region" description="Polar residues" evidence="1">
    <location>
        <begin position="932"/>
        <end position="942"/>
    </location>
</feature>
<protein>
    <recommendedName>
        <fullName evidence="2">IRS-type PTB domain-containing protein</fullName>
    </recommendedName>
</protein>
<feature type="compositionally biased region" description="Polar residues" evidence="1">
    <location>
        <begin position="489"/>
        <end position="505"/>
    </location>
</feature>
<dbReference type="InterPro" id="IPR002404">
    <property type="entry name" value="IRS_PTB"/>
</dbReference>
<evidence type="ECO:0000259" key="2">
    <source>
        <dbReference type="Pfam" id="PF02174"/>
    </source>
</evidence>
<evidence type="ECO:0000256" key="1">
    <source>
        <dbReference type="SAM" id="MobiDB-lite"/>
    </source>
</evidence>
<sequence>MNRYLDHAVHHIGCLQNTGTRPDNISDRLRQRAPVWSSKHTDDTVTESTEFFCLALQGTAPQYLEELVVPYQPTRSLRSESGAFLAVPTTRGVTYEVNESCWNWDTDTKTTAHGLKSTLQSFGIIVDFTIFEEKFELFERQLLTSECFAESNTIFNGQTRDASPDQIESWHDELLTPRSLDNEAWVYQYQGHEGRHTLRLSSRWKRRYIILLRYDKHACVQYYEKKPETLEDNPKGRIYLSSWFMVKKRPEYQGRNNVCEVITASSKILLLSTEEEKIFHLLAFFLQTQIKLREESEAACFVVRPDGSDDHMKLGSRGSMCLLHVSKGGITLALQLSRCVLTQWPLSCIKLYDGEIRGQFMIETGNNAPTGAGKFVFNTRLEQNKTIYDLLDAYVMELAGLKQMALQRTSAQSDTLENVIAQQYDALQELVQPESDPRFIPHLKKVSRGIYDQLAEHLGATSHSRLDVSTSDPISSSGPPMMKFVPKRSASQHSNSSQNKPNSENFDFLSLGRRPHMPRPKPPSHLALKHESLPEPRIKSKESREVSQTTSARAGPGPVGSMPQGSLYAQYLHMSPAEATGPSGSVDQDVYVTTDNPPSACYNNISDPGISCEKSEQHHSRISQGTKCTEMSADASSGFAKDGLSGATSHTVCDPRRLTFDGYSLASESLKKSIPGNNSWTSSLPDTNANDCSSCKVTTVRKNIYDNQMPFNPNSVYQDMSGLPPNIQTVKSDLSVIRQAQNGSNKVKHLERQLSRSSEDIASITAKLSTDRGGFYGNQGLLLKRQHSHSCEDLSREGQMNSKQHPSYSNLEVSGTRKMSSPQELTGNHQKDLLQRSHSRSCENVTEYSQIAHDQILYENDELCASSLSTSQKFPDQQYSYVTAGDVTSDGGIAYSQMLRDKSAFYTRVIPKEFRRSHSAANMVTTDMISANELSPPANKTGNGIKKANNRPTKFDFNKLHRSPSKESPASGSLVSGSPASSSPASGSYTQVGKSKFWNVSLDESPSKIVSATAIKGINMTKETRVFSRRVSNESQQFGLSSVSESNDNIDGGSVSLRRADLSSGSMRGRRLPSLPADAELVVSGLNVEDTKC</sequence>
<dbReference type="EMBL" id="JAODUP010000526">
    <property type="protein sequence ID" value="KAK2147966.1"/>
    <property type="molecule type" value="Genomic_DNA"/>
</dbReference>
<evidence type="ECO:0000313" key="4">
    <source>
        <dbReference type="Proteomes" id="UP001208570"/>
    </source>
</evidence>
<dbReference type="Pfam" id="PF02174">
    <property type="entry name" value="IRS"/>
    <property type="match status" value="1"/>
</dbReference>
<dbReference type="SUPFAM" id="SSF50729">
    <property type="entry name" value="PH domain-like"/>
    <property type="match status" value="2"/>
</dbReference>
<dbReference type="InterPro" id="IPR011993">
    <property type="entry name" value="PH-like_dom_sf"/>
</dbReference>